<feature type="non-terminal residue" evidence="1">
    <location>
        <position position="1"/>
    </location>
</feature>
<accession>A0A7J7MBY3</accession>
<gene>
    <name evidence="1" type="ORF">GIB67_038029</name>
</gene>
<keyword evidence="2" id="KW-1185">Reference proteome</keyword>
<evidence type="ECO:0000313" key="1">
    <source>
        <dbReference type="EMBL" id="KAF6152406.1"/>
    </source>
</evidence>
<proteinExistence type="predicted"/>
<reference evidence="1 2" key="1">
    <citation type="journal article" date="2020" name="IScience">
        <title>Genome Sequencing of the Endangered Kingdonia uniflora (Circaeasteraceae, Ranunculales) Reveals Potential Mechanisms of Evolutionary Specialization.</title>
        <authorList>
            <person name="Sun Y."/>
            <person name="Deng T."/>
            <person name="Zhang A."/>
            <person name="Moore M.J."/>
            <person name="Landis J.B."/>
            <person name="Lin N."/>
            <person name="Zhang H."/>
            <person name="Zhang X."/>
            <person name="Huang J."/>
            <person name="Zhang X."/>
            <person name="Sun H."/>
            <person name="Wang H."/>
        </authorList>
    </citation>
    <scope>NUCLEOTIDE SEQUENCE [LARGE SCALE GENOMIC DNA]</scope>
    <source>
        <strain evidence="1">TB1705</strain>
        <tissue evidence="1">Leaf</tissue>
    </source>
</reference>
<protein>
    <submittedName>
        <fullName evidence="1">Uncharacterized protein</fullName>
    </submittedName>
</protein>
<dbReference type="AlphaFoldDB" id="A0A7J7MBY3"/>
<dbReference type="EMBL" id="JACGCM010001633">
    <property type="protein sequence ID" value="KAF6152406.1"/>
    <property type="molecule type" value="Genomic_DNA"/>
</dbReference>
<name>A0A7J7MBY3_9MAGN</name>
<dbReference type="Proteomes" id="UP000541444">
    <property type="component" value="Unassembled WGS sequence"/>
</dbReference>
<sequence length="267" mass="30813">MSLRGYPKINGRWLNPRRFGPFVDDDDVPQSNYSFETLRTDVPPSNEPSIPQSNVHLSNKLVLTNVSQSNEHFQTIPTDVPLSNDIYIFQSNFHLLNELVLTNFSLSNEPMLINVPLSIELEQIIGQTEPSAELRFEPQPEQVKDLVDFRFKSVVYTKDPYDFSKEFNIDPVGLQFIGIPKETWSNLYIPMSREEAEKSEARLTPWVTDHYGTCSCRWWQTMGIPYEYGVRALDLANVDPAIRVSEYFTNDAFKAVYEPIWIPIRGI</sequence>
<evidence type="ECO:0000313" key="2">
    <source>
        <dbReference type="Proteomes" id="UP000541444"/>
    </source>
</evidence>
<comment type="caution">
    <text evidence="1">The sequence shown here is derived from an EMBL/GenBank/DDBJ whole genome shotgun (WGS) entry which is preliminary data.</text>
</comment>
<organism evidence="1 2">
    <name type="scientific">Kingdonia uniflora</name>
    <dbReference type="NCBI Taxonomy" id="39325"/>
    <lineage>
        <taxon>Eukaryota</taxon>
        <taxon>Viridiplantae</taxon>
        <taxon>Streptophyta</taxon>
        <taxon>Embryophyta</taxon>
        <taxon>Tracheophyta</taxon>
        <taxon>Spermatophyta</taxon>
        <taxon>Magnoliopsida</taxon>
        <taxon>Ranunculales</taxon>
        <taxon>Circaeasteraceae</taxon>
        <taxon>Kingdonia</taxon>
    </lineage>
</organism>